<dbReference type="InterPro" id="IPR050587">
    <property type="entry name" value="GNT1/Glycosyltrans_8"/>
</dbReference>
<organism evidence="1 2">
    <name type="scientific">Verruconis gallopava</name>
    <dbReference type="NCBI Taxonomy" id="253628"/>
    <lineage>
        <taxon>Eukaryota</taxon>
        <taxon>Fungi</taxon>
        <taxon>Dikarya</taxon>
        <taxon>Ascomycota</taxon>
        <taxon>Pezizomycotina</taxon>
        <taxon>Dothideomycetes</taxon>
        <taxon>Pleosporomycetidae</taxon>
        <taxon>Venturiales</taxon>
        <taxon>Sympoventuriaceae</taxon>
        <taxon>Verruconis</taxon>
    </lineage>
</organism>
<dbReference type="CDD" id="cd02537">
    <property type="entry name" value="GT8_Glycogenin"/>
    <property type="match status" value="1"/>
</dbReference>
<dbReference type="FunCoup" id="A0A0D1ZY66">
    <property type="interactions" value="90"/>
</dbReference>
<evidence type="ECO:0000313" key="1">
    <source>
        <dbReference type="EMBL" id="KIV99412.1"/>
    </source>
</evidence>
<accession>A0A0D1ZY66</accession>
<dbReference type="SUPFAM" id="SSF53448">
    <property type="entry name" value="Nucleotide-diphospho-sugar transferases"/>
    <property type="match status" value="1"/>
</dbReference>
<gene>
    <name evidence="1" type="ORF">PV09_08951</name>
</gene>
<name>A0A0D1ZY66_9PEZI</name>
<dbReference type="RefSeq" id="XP_016209282.1">
    <property type="nucleotide sequence ID" value="XM_016362933.1"/>
</dbReference>
<dbReference type="Gene3D" id="3.90.550.10">
    <property type="entry name" value="Spore Coat Polysaccharide Biosynthesis Protein SpsA, Chain A"/>
    <property type="match status" value="1"/>
</dbReference>
<sequence length="307" mass="34992">MNSDAEKAWASLVTKSSYLPGLFTLDYSLKRVGSKFPLIALYTDALPKDGHQALDIRGIRKQRVEYVLPSKAKDFSHSDPRFVDTWTKLSVFGISGFERVVLLDADMIVRQNMDELMDIPLDNAGMKGQGNRVFAASHACACNPLKKEHYPKTWIPENCAFTSQHDDPERAQIEGAPSSAGVAMLNSGLLVVIPSPYVHEKIREAMLDEGIANYNFPDQELLSEAFKGRWVPLPYIYNALKTLRAPEVHGKIWRDDKVKIVHYILSPKPWEIKSRDDVVEETVSWWWDMNDERVREEKKLGIVDEFQ</sequence>
<dbReference type="Pfam" id="PF01501">
    <property type="entry name" value="Glyco_transf_8"/>
    <property type="match status" value="1"/>
</dbReference>
<evidence type="ECO:0008006" key="3">
    <source>
        <dbReference type="Google" id="ProtNLM"/>
    </source>
</evidence>
<dbReference type="GO" id="GO:0016757">
    <property type="term" value="F:glycosyltransferase activity"/>
    <property type="evidence" value="ECO:0007669"/>
    <property type="project" value="InterPro"/>
</dbReference>
<protein>
    <recommendedName>
        <fullName evidence="3">Glycosyl transferase family 8 C-terminal domain-containing protein</fullName>
    </recommendedName>
</protein>
<dbReference type="InParanoid" id="A0A0D1ZY66"/>
<keyword evidence="2" id="KW-1185">Reference proteome</keyword>
<dbReference type="AlphaFoldDB" id="A0A0D1ZY66"/>
<dbReference type="Proteomes" id="UP000053259">
    <property type="component" value="Unassembled WGS sequence"/>
</dbReference>
<dbReference type="GeneID" id="27316924"/>
<dbReference type="PANTHER" id="PTHR11183">
    <property type="entry name" value="GLYCOGENIN SUBFAMILY MEMBER"/>
    <property type="match status" value="1"/>
</dbReference>
<dbReference type="OrthoDB" id="2014201at2759"/>
<dbReference type="InterPro" id="IPR002495">
    <property type="entry name" value="Glyco_trans_8"/>
</dbReference>
<evidence type="ECO:0000313" key="2">
    <source>
        <dbReference type="Proteomes" id="UP000053259"/>
    </source>
</evidence>
<reference evidence="1 2" key="1">
    <citation type="submission" date="2015-01" db="EMBL/GenBank/DDBJ databases">
        <title>The Genome Sequence of Ochroconis gallopava CBS43764.</title>
        <authorList>
            <consortium name="The Broad Institute Genomics Platform"/>
            <person name="Cuomo C."/>
            <person name="de Hoog S."/>
            <person name="Gorbushina A."/>
            <person name="Stielow B."/>
            <person name="Teixiera M."/>
            <person name="Abouelleil A."/>
            <person name="Chapman S.B."/>
            <person name="Priest M."/>
            <person name="Young S.K."/>
            <person name="Wortman J."/>
            <person name="Nusbaum C."/>
            <person name="Birren B."/>
        </authorList>
    </citation>
    <scope>NUCLEOTIDE SEQUENCE [LARGE SCALE GENOMIC DNA]</scope>
    <source>
        <strain evidence="1 2">CBS 43764</strain>
    </source>
</reference>
<dbReference type="STRING" id="253628.A0A0D1ZY66"/>
<dbReference type="VEuPathDB" id="FungiDB:PV09_08951"/>
<proteinExistence type="predicted"/>
<dbReference type="InterPro" id="IPR029044">
    <property type="entry name" value="Nucleotide-diphossugar_trans"/>
</dbReference>
<dbReference type="EMBL" id="KN847578">
    <property type="protein sequence ID" value="KIV99412.1"/>
    <property type="molecule type" value="Genomic_DNA"/>
</dbReference>